<accession>A0ABQ0EAD8</accession>
<evidence type="ECO:0000313" key="2">
    <source>
        <dbReference type="Proteomes" id="UP001628192"/>
    </source>
</evidence>
<name>A0ABQ0EAD8_9BACT</name>
<gene>
    <name evidence="1" type="ORF">Defa_21900</name>
</gene>
<organism evidence="1 2">
    <name type="scientific">Desulfovibrio falkowii</name>
    <dbReference type="NCBI Taxonomy" id="3136602"/>
    <lineage>
        <taxon>Bacteria</taxon>
        <taxon>Pseudomonadati</taxon>
        <taxon>Thermodesulfobacteriota</taxon>
        <taxon>Desulfovibrionia</taxon>
        <taxon>Desulfovibrionales</taxon>
        <taxon>Desulfovibrionaceae</taxon>
        <taxon>Desulfovibrio</taxon>
    </lineage>
</organism>
<dbReference type="RefSeq" id="WP_407844916.1">
    <property type="nucleotide sequence ID" value="NZ_BAAFSG010000001.1"/>
</dbReference>
<dbReference type="EMBL" id="BAAFSG010000001">
    <property type="protein sequence ID" value="GAB1254703.1"/>
    <property type="molecule type" value="Genomic_DNA"/>
</dbReference>
<reference evidence="1 2" key="1">
    <citation type="journal article" date="2025" name="Int. J. Syst. Evol. Microbiol.">
        <title>Desulfovibrio falkowii sp. nov., Porphyromonas miyakawae sp. nov., Mediterraneibacter flintii sp. nov. and Owariibacterium komagatae gen. nov., sp. nov., isolated from human faeces.</title>
        <authorList>
            <person name="Hamaguchi T."/>
            <person name="Ohara M."/>
            <person name="Hisatomi A."/>
            <person name="Sekiguchi K."/>
            <person name="Takeda J.I."/>
            <person name="Ueyama J."/>
            <person name="Ito M."/>
            <person name="Nishiwaki H."/>
            <person name="Ogi T."/>
            <person name="Hirayama M."/>
            <person name="Ohkuma M."/>
            <person name="Sakamoto M."/>
            <person name="Ohno K."/>
        </authorList>
    </citation>
    <scope>NUCLEOTIDE SEQUENCE [LARGE SCALE GENOMIC DNA]</scope>
    <source>
        <strain evidence="1 2">13CB8C</strain>
    </source>
</reference>
<protein>
    <submittedName>
        <fullName evidence="1">Uncharacterized protein</fullName>
    </submittedName>
</protein>
<evidence type="ECO:0000313" key="1">
    <source>
        <dbReference type="EMBL" id="GAB1254703.1"/>
    </source>
</evidence>
<sequence length="117" mass="13169">MPGSNRILSPHEAISLEQICIDPADGPKIETFSGALNILRRIMGCDEIHLYITRRYETGEVLELQDRAGIEKICFIEPVLGCSISMSLDAESGEYDTPVAMLDRIRDDEFLDIHARF</sequence>
<proteinExistence type="predicted"/>
<dbReference type="Proteomes" id="UP001628192">
    <property type="component" value="Unassembled WGS sequence"/>
</dbReference>
<keyword evidence="2" id="KW-1185">Reference proteome</keyword>
<comment type="caution">
    <text evidence="1">The sequence shown here is derived from an EMBL/GenBank/DDBJ whole genome shotgun (WGS) entry which is preliminary data.</text>
</comment>